<dbReference type="EMBL" id="BAABME010017925">
    <property type="protein sequence ID" value="GAA0151910.1"/>
    <property type="molecule type" value="Genomic_DNA"/>
</dbReference>
<keyword evidence="4" id="KW-0732">Signal</keyword>
<gene>
    <name evidence="10" type="ORF">LIER_37381</name>
</gene>
<keyword evidence="6 8" id="KW-0472">Membrane</keyword>
<evidence type="ECO:0000256" key="2">
    <source>
        <dbReference type="ARBA" id="ARBA00007104"/>
    </source>
</evidence>
<evidence type="ECO:0000256" key="6">
    <source>
        <dbReference type="ARBA" id="ARBA00023136"/>
    </source>
</evidence>
<accession>A0AAV3PNM3</accession>
<keyword evidence="5 8" id="KW-1133">Transmembrane helix</keyword>
<sequence>MALSQILIKGQRIKMMFLLILSIVVLSINVESIQFELQTGQSKCMAEEIKKDCMTVGKYHIVNQTQGYPLHDSHKVTVRVTSTRGGNYHYSDNVAEGNFVFHTEEEAEYLTCFYAPDHKPPVTLTIEFEWKSGIATKDWSTVAKKGSVELMELELKKMFDMVQSLHDEMVHLRAREEEVQELNIATTSKMAWLSFLSLGICISVAGLQFWHLKSYFEKKKLI</sequence>
<comment type="similarity">
    <text evidence="2 7">Belongs to the EMP24/GP25L family.</text>
</comment>
<dbReference type="AlphaFoldDB" id="A0AAV3PNM3"/>
<keyword evidence="11" id="KW-1185">Reference proteome</keyword>
<evidence type="ECO:0000313" key="10">
    <source>
        <dbReference type="EMBL" id="GAA0151910.1"/>
    </source>
</evidence>
<reference evidence="10 11" key="1">
    <citation type="submission" date="2024-01" db="EMBL/GenBank/DDBJ databases">
        <title>The complete chloroplast genome sequence of Lithospermum erythrorhizon: insights into the phylogenetic relationship among Boraginaceae species and the maternal lineages of purple gromwells.</title>
        <authorList>
            <person name="Okada T."/>
            <person name="Watanabe K."/>
        </authorList>
    </citation>
    <scope>NUCLEOTIDE SEQUENCE [LARGE SCALE GENOMIC DNA]</scope>
</reference>
<evidence type="ECO:0000259" key="9">
    <source>
        <dbReference type="PROSITE" id="PS50866"/>
    </source>
</evidence>
<protein>
    <submittedName>
        <fullName evidence="10">Vesicle coat protein</fullName>
    </submittedName>
</protein>
<comment type="subcellular location">
    <subcellularLocation>
        <location evidence="1 7">Membrane</location>
        <topology evidence="1 7">Single-pass type I membrane protein</topology>
    </subcellularLocation>
</comment>
<evidence type="ECO:0000313" key="11">
    <source>
        <dbReference type="Proteomes" id="UP001454036"/>
    </source>
</evidence>
<dbReference type="Proteomes" id="UP001454036">
    <property type="component" value="Unassembled WGS sequence"/>
</dbReference>
<dbReference type="GO" id="GO:0016020">
    <property type="term" value="C:membrane"/>
    <property type="evidence" value="ECO:0007669"/>
    <property type="project" value="UniProtKB-SubCell"/>
</dbReference>
<evidence type="ECO:0000256" key="7">
    <source>
        <dbReference type="RuleBase" id="RU003827"/>
    </source>
</evidence>
<evidence type="ECO:0000256" key="5">
    <source>
        <dbReference type="ARBA" id="ARBA00022989"/>
    </source>
</evidence>
<proteinExistence type="inferred from homology"/>
<evidence type="ECO:0000256" key="1">
    <source>
        <dbReference type="ARBA" id="ARBA00004479"/>
    </source>
</evidence>
<feature type="transmembrane region" description="Helical" evidence="8">
    <location>
        <begin position="190"/>
        <end position="210"/>
    </location>
</feature>
<dbReference type="PROSITE" id="PS50866">
    <property type="entry name" value="GOLD"/>
    <property type="match status" value="1"/>
</dbReference>
<keyword evidence="10" id="KW-0167">Capsid protein</keyword>
<organism evidence="10 11">
    <name type="scientific">Lithospermum erythrorhizon</name>
    <name type="common">Purple gromwell</name>
    <name type="synonym">Lithospermum officinale var. erythrorhizon</name>
    <dbReference type="NCBI Taxonomy" id="34254"/>
    <lineage>
        <taxon>Eukaryota</taxon>
        <taxon>Viridiplantae</taxon>
        <taxon>Streptophyta</taxon>
        <taxon>Embryophyta</taxon>
        <taxon>Tracheophyta</taxon>
        <taxon>Spermatophyta</taxon>
        <taxon>Magnoliopsida</taxon>
        <taxon>eudicotyledons</taxon>
        <taxon>Gunneridae</taxon>
        <taxon>Pentapetalae</taxon>
        <taxon>asterids</taxon>
        <taxon>lamiids</taxon>
        <taxon>Boraginales</taxon>
        <taxon>Boraginaceae</taxon>
        <taxon>Boraginoideae</taxon>
        <taxon>Lithospermeae</taxon>
        <taxon>Lithospermum</taxon>
    </lineage>
</organism>
<feature type="domain" description="GOLD" evidence="9">
    <location>
        <begin position="42"/>
        <end position="157"/>
    </location>
</feature>
<evidence type="ECO:0000256" key="3">
    <source>
        <dbReference type="ARBA" id="ARBA00022692"/>
    </source>
</evidence>
<name>A0AAV3PNM3_LITER</name>
<dbReference type="InterPro" id="IPR015720">
    <property type="entry name" value="Emp24-like"/>
</dbReference>
<dbReference type="Pfam" id="PF01105">
    <property type="entry name" value="EMP24_GP25L"/>
    <property type="match status" value="1"/>
</dbReference>
<comment type="caution">
    <text evidence="10">The sequence shown here is derived from an EMBL/GenBank/DDBJ whole genome shotgun (WGS) entry which is preliminary data.</text>
</comment>
<dbReference type="SMART" id="SM01190">
    <property type="entry name" value="EMP24_GP25L"/>
    <property type="match status" value="1"/>
</dbReference>
<dbReference type="InterPro" id="IPR009038">
    <property type="entry name" value="GOLD_dom"/>
</dbReference>
<keyword evidence="3 7" id="KW-0812">Transmembrane</keyword>
<evidence type="ECO:0000256" key="8">
    <source>
        <dbReference type="SAM" id="Phobius"/>
    </source>
</evidence>
<keyword evidence="10" id="KW-0946">Virion</keyword>
<dbReference type="PANTHER" id="PTHR22811">
    <property type="entry name" value="TRANSMEMBRANE EMP24 DOMAIN-CONTAINING PROTEIN"/>
    <property type="match status" value="1"/>
</dbReference>
<evidence type="ECO:0000256" key="4">
    <source>
        <dbReference type="ARBA" id="ARBA00022729"/>
    </source>
</evidence>